<dbReference type="Gramene" id="PAN51918">
    <property type="protein sequence ID" value="PAN51918"/>
    <property type="gene ID" value="PAHAL_9G629700"/>
</dbReference>
<dbReference type="Proteomes" id="UP000243499">
    <property type="component" value="Chromosome 9"/>
</dbReference>
<evidence type="ECO:0000313" key="5">
    <source>
        <dbReference type="EMBL" id="PAN51918.1"/>
    </source>
</evidence>
<protein>
    <recommendedName>
        <fullName evidence="4">Ataxin-10 domain-containing protein</fullName>
    </recommendedName>
</protein>
<keyword evidence="1" id="KW-0132">Cell division</keyword>
<accession>A0A2S3IUU6</accession>
<evidence type="ECO:0000259" key="4">
    <source>
        <dbReference type="Pfam" id="PF09759"/>
    </source>
</evidence>
<dbReference type="PANTHER" id="PTHR13255">
    <property type="entry name" value="ATAXIN-10"/>
    <property type="match status" value="1"/>
</dbReference>
<feature type="compositionally biased region" description="Low complexity" evidence="3">
    <location>
        <begin position="23"/>
        <end position="33"/>
    </location>
</feature>
<dbReference type="InterPro" id="IPR019156">
    <property type="entry name" value="Ataxin-10_domain"/>
</dbReference>
<reference evidence="5" key="1">
    <citation type="submission" date="2018-04" db="EMBL/GenBank/DDBJ databases">
        <title>WGS assembly of Panicum hallii.</title>
        <authorList>
            <person name="Lovell J."/>
            <person name="Jenkins J."/>
            <person name="Lowry D."/>
            <person name="Mamidi S."/>
            <person name="Sreedasyam A."/>
            <person name="Weng X."/>
            <person name="Barry K."/>
            <person name="Bonette J."/>
            <person name="Campitelli B."/>
            <person name="Daum C."/>
            <person name="Gordon S."/>
            <person name="Gould B."/>
            <person name="Lipzen A."/>
            <person name="Macqueen A."/>
            <person name="Palacio-Mejia J."/>
            <person name="Plott C."/>
            <person name="Shakirov E."/>
            <person name="Shu S."/>
            <person name="Yoshinaga Y."/>
            <person name="Zane M."/>
            <person name="Rokhsar D."/>
            <person name="Grimwood J."/>
            <person name="Schmutz J."/>
            <person name="Juenger T."/>
        </authorList>
    </citation>
    <scope>NUCLEOTIDE SEQUENCE [LARGE SCALE GENOMIC DNA]</scope>
    <source>
        <strain evidence="5">FIL2</strain>
    </source>
</reference>
<dbReference type="InterPro" id="IPR016024">
    <property type="entry name" value="ARM-type_fold"/>
</dbReference>
<feature type="compositionally biased region" description="Basic residues" evidence="3">
    <location>
        <begin position="1"/>
        <end position="10"/>
    </location>
</feature>
<dbReference type="EMBL" id="CM008054">
    <property type="protein sequence ID" value="PAN51918.1"/>
    <property type="molecule type" value="Genomic_DNA"/>
</dbReference>
<organism evidence="5">
    <name type="scientific">Panicum hallii</name>
    <dbReference type="NCBI Taxonomy" id="206008"/>
    <lineage>
        <taxon>Eukaryota</taxon>
        <taxon>Viridiplantae</taxon>
        <taxon>Streptophyta</taxon>
        <taxon>Embryophyta</taxon>
        <taxon>Tracheophyta</taxon>
        <taxon>Spermatophyta</taxon>
        <taxon>Magnoliopsida</taxon>
        <taxon>Liliopsida</taxon>
        <taxon>Poales</taxon>
        <taxon>Poaceae</taxon>
        <taxon>PACMAD clade</taxon>
        <taxon>Panicoideae</taxon>
        <taxon>Panicodae</taxon>
        <taxon>Paniceae</taxon>
        <taxon>Panicinae</taxon>
        <taxon>Panicum</taxon>
        <taxon>Panicum sect. Panicum</taxon>
    </lineage>
</organism>
<evidence type="ECO:0000256" key="1">
    <source>
        <dbReference type="ARBA" id="ARBA00022618"/>
    </source>
</evidence>
<dbReference type="InterPro" id="IPR011989">
    <property type="entry name" value="ARM-like"/>
</dbReference>
<dbReference type="InterPro" id="IPR051374">
    <property type="entry name" value="Ataxin-10/CTR86_families"/>
</dbReference>
<dbReference type="SUPFAM" id="SSF48371">
    <property type="entry name" value="ARM repeat"/>
    <property type="match status" value="1"/>
</dbReference>
<dbReference type="Pfam" id="PF09759">
    <property type="entry name" value="Atx10homo_assoc"/>
    <property type="match status" value="1"/>
</dbReference>
<proteinExistence type="predicted"/>
<sequence length="503" mass="55674">MLHRTARRCRGAPCTTTRRARPQEQQGQQLLSSLEKEQSGHPKTPAATMSCSDEETLAALIEISRTPEGREGLSDVLADTLLLLPASPARLLLLRLRLLRNLLAGDEFNQHAFIERSGPSVVAASVLSLSSLAPDVVRAALQALGNTAHAGEFHRDAVWEALFPEALRVFSGVKDTGVLDPLCMVLDTCCGGEGGRRRLNELCDEELGLPILVQVVNTASQVEHKEEWLEWLLFKVCVEEQKFESLFDALCSTNDVDSGEYNAKHAFLLGTLSRCLNNHPKEVTVTDSFAHHVFNVHKHAAETVNFTHRGTSPLPTGCPAIDILGYTLQLLRDMCAWELPSPETQGPVDSLLQTGLVKQLLKYLGELEPPSTIRKSMSKGQGDNHPALENAKVCPYIGYRRDLVACIANCLHGRKKVQDEIRKLSGILLLLQQCVIDEDNPYLREWGLLAVKNLLEGNEENQKEISELEMQEPVITPEIANIGLKVEIDKETRRLKLVNTSDT</sequence>
<keyword evidence="2" id="KW-0131">Cell cycle</keyword>
<evidence type="ECO:0000256" key="3">
    <source>
        <dbReference type="SAM" id="MobiDB-lite"/>
    </source>
</evidence>
<name>A0A2S3IUU6_9POAL</name>
<feature type="domain" description="Ataxin-10" evidence="4">
    <location>
        <begin position="399"/>
        <end position="493"/>
    </location>
</feature>
<dbReference type="GO" id="GO:0051301">
    <property type="term" value="P:cell division"/>
    <property type="evidence" value="ECO:0007669"/>
    <property type="project" value="UniProtKB-KW"/>
</dbReference>
<dbReference type="AlphaFoldDB" id="A0A2S3IUU6"/>
<dbReference type="Gene3D" id="1.25.10.10">
    <property type="entry name" value="Leucine-rich Repeat Variant"/>
    <property type="match status" value="2"/>
</dbReference>
<feature type="region of interest" description="Disordered" evidence="3">
    <location>
        <begin position="1"/>
        <end position="51"/>
    </location>
</feature>
<dbReference type="GO" id="GO:0005829">
    <property type="term" value="C:cytosol"/>
    <property type="evidence" value="ECO:0007669"/>
    <property type="project" value="TreeGrafter"/>
</dbReference>
<evidence type="ECO:0000256" key="2">
    <source>
        <dbReference type="ARBA" id="ARBA00023306"/>
    </source>
</evidence>
<dbReference type="PANTHER" id="PTHR13255:SF0">
    <property type="entry name" value="ATAXIN-10"/>
    <property type="match status" value="1"/>
</dbReference>
<gene>
    <name evidence="5" type="ORF">PAHAL_9G629700</name>
</gene>